<keyword evidence="3" id="KW-1185">Reference proteome</keyword>
<keyword evidence="1" id="KW-0472">Membrane</keyword>
<comment type="caution">
    <text evidence="2">The sequence shown here is derived from an EMBL/GenBank/DDBJ whole genome shotgun (WGS) entry which is preliminary data.</text>
</comment>
<gene>
    <name evidence="2" type="ORF">MFLO_08802</name>
</gene>
<name>A0ABN0REN9_9LIST</name>
<feature type="transmembrane region" description="Helical" evidence="1">
    <location>
        <begin position="6"/>
        <end position="23"/>
    </location>
</feature>
<accession>A0ABN0REN9</accession>
<dbReference type="EMBL" id="AODF01000017">
    <property type="protein sequence ID" value="EUJ31516.1"/>
    <property type="molecule type" value="Genomic_DNA"/>
</dbReference>
<proteinExistence type="predicted"/>
<dbReference type="Proteomes" id="UP000019249">
    <property type="component" value="Unassembled WGS sequence"/>
</dbReference>
<evidence type="ECO:0000313" key="2">
    <source>
        <dbReference type="EMBL" id="EUJ31516.1"/>
    </source>
</evidence>
<organism evidence="2 3">
    <name type="scientific">Listeria floridensis FSL S10-1187</name>
    <dbReference type="NCBI Taxonomy" id="1265817"/>
    <lineage>
        <taxon>Bacteria</taxon>
        <taxon>Bacillati</taxon>
        <taxon>Bacillota</taxon>
        <taxon>Bacilli</taxon>
        <taxon>Bacillales</taxon>
        <taxon>Listeriaceae</taxon>
        <taxon>Listeria</taxon>
    </lineage>
</organism>
<reference evidence="2 3" key="1">
    <citation type="journal article" date="2014" name="Int. J. Syst. Evol. Microbiol.">
        <title>Listeria floridensis sp. nov., Listeria aquatica sp. nov., Listeria cornellensis sp. nov., Listeria riparia sp. nov. and Listeria grandensis sp. nov., from agricultural and natural environments.</title>
        <authorList>
            <person name="den Bakker H.C."/>
            <person name="Warchocki S."/>
            <person name="Wright E.M."/>
            <person name="Allred A.F."/>
            <person name="Ahlstrom C."/>
            <person name="Manuel C.S."/>
            <person name="Stasiewicz M.J."/>
            <person name="Burrell A."/>
            <person name="Roof S."/>
            <person name="Strawn L."/>
            <person name="Fortes E.D."/>
            <person name="Nightingale K.K."/>
            <person name="Kephart D."/>
            <person name="Wiedmann M."/>
        </authorList>
    </citation>
    <scope>NUCLEOTIDE SEQUENCE [LARGE SCALE GENOMIC DNA]</scope>
    <source>
        <strain evidence="2 3">FSL S10-1187</strain>
    </source>
</reference>
<evidence type="ECO:0000256" key="1">
    <source>
        <dbReference type="SAM" id="Phobius"/>
    </source>
</evidence>
<protein>
    <submittedName>
        <fullName evidence="2">Uncharacterized protein</fullName>
    </submittedName>
</protein>
<keyword evidence="1" id="KW-0812">Transmembrane</keyword>
<sequence>MILSNLKGAIVVLVVAAILYFLTKNKKTKNYRNNDTFDYPYNK</sequence>
<keyword evidence="1" id="KW-1133">Transmembrane helix</keyword>
<evidence type="ECO:0000313" key="3">
    <source>
        <dbReference type="Proteomes" id="UP000019249"/>
    </source>
</evidence>